<gene>
    <name evidence="1" type="ORF">TM448A00443_0018</name>
    <name evidence="2" type="ORF">TM448B00565_0003</name>
</gene>
<protein>
    <submittedName>
        <fullName evidence="1">Uncharacterized protein</fullName>
    </submittedName>
</protein>
<sequence>MKVVNATERKCAAQYMAIPQPMFVYHTVDEFNENVENPIVISSLGVYVDFLRERNIEVNYTPQEAHRSFCDEQVWIKTVDKYIPDYADAYNNIFYLTDTNGDTIATDGCFVRLYFMIPTNTTHVLFTSAGVNTVSMGKWAVTAAVRTQFIQESKRRFGSSKEDYDKALARMLYRKRANTTFTKIAIAVMSPTSPAFCDFDKAVLMICKGKIKSADRRKLVHSHAFKESMMQILKIIYPELGLAIREKHTGEAMAGYLVDAFAEAKASKSVDKMLTVFDKIKEVAYESADIVSDNTGVPMLNKSNATPPKLISGEKLKKVEVEDDDDYVDKILLDAGADDLTDEELKLRKEELSYPDSFISDANPKPLIDISD</sequence>
<organism evidence="1">
    <name type="scientific">viral metagenome</name>
    <dbReference type="NCBI Taxonomy" id="1070528"/>
    <lineage>
        <taxon>unclassified sequences</taxon>
        <taxon>metagenomes</taxon>
        <taxon>organismal metagenomes</taxon>
    </lineage>
</organism>
<accession>A0A6H1ZGE0</accession>
<proteinExistence type="predicted"/>
<dbReference type="EMBL" id="MT144012">
    <property type="protein sequence ID" value="QJA46491.1"/>
    <property type="molecule type" value="Genomic_DNA"/>
</dbReference>
<reference evidence="1" key="1">
    <citation type="submission" date="2020-03" db="EMBL/GenBank/DDBJ databases">
        <title>The deep terrestrial virosphere.</title>
        <authorList>
            <person name="Holmfeldt K."/>
            <person name="Nilsson E."/>
            <person name="Simone D."/>
            <person name="Lopez-Fernandez M."/>
            <person name="Wu X."/>
            <person name="de Brujin I."/>
            <person name="Lundin D."/>
            <person name="Andersson A."/>
            <person name="Bertilsson S."/>
            <person name="Dopson M."/>
        </authorList>
    </citation>
    <scope>NUCLEOTIDE SEQUENCE</scope>
    <source>
        <strain evidence="1">TM448A00443</strain>
        <strain evidence="2">TM448B00565</strain>
    </source>
</reference>
<dbReference type="EMBL" id="MT144635">
    <property type="protein sequence ID" value="QJH95963.1"/>
    <property type="molecule type" value="Genomic_DNA"/>
</dbReference>
<evidence type="ECO:0000313" key="1">
    <source>
        <dbReference type="EMBL" id="QJA46491.1"/>
    </source>
</evidence>
<name>A0A6H1ZGE0_9ZZZZ</name>
<evidence type="ECO:0000313" key="2">
    <source>
        <dbReference type="EMBL" id="QJH95963.1"/>
    </source>
</evidence>
<dbReference type="AlphaFoldDB" id="A0A6H1ZGE0"/>